<evidence type="ECO:0000256" key="4">
    <source>
        <dbReference type="ARBA" id="ARBA00022840"/>
    </source>
</evidence>
<dbReference type="EMBL" id="VAUV01000005">
    <property type="protein sequence ID" value="TLD71264.1"/>
    <property type="molecule type" value="Genomic_DNA"/>
</dbReference>
<reference evidence="6 7" key="1">
    <citation type="submission" date="2019-05" db="EMBL/GenBank/DDBJ databases">
        <title>Verrucobacter flavum gen. nov., sp. nov. a new member of the family Verrucomicrobiaceae.</title>
        <authorList>
            <person name="Szuroczki S."/>
            <person name="Abbaszade G."/>
            <person name="Szabo A."/>
            <person name="Felfoldi T."/>
            <person name="Schumann P."/>
            <person name="Boka K."/>
            <person name="Keki Z."/>
            <person name="Toumi M."/>
            <person name="Toth E."/>
        </authorList>
    </citation>
    <scope>NUCLEOTIDE SEQUENCE [LARGE SCALE GENOMIC DNA]</scope>
    <source>
        <strain evidence="6 7">MG-N-17</strain>
    </source>
</reference>
<dbReference type="RefSeq" id="WP_138085477.1">
    <property type="nucleotide sequence ID" value="NZ_VAUV01000005.1"/>
</dbReference>
<evidence type="ECO:0000313" key="7">
    <source>
        <dbReference type="Proteomes" id="UP000306196"/>
    </source>
</evidence>
<proteinExistence type="inferred from homology"/>
<evidence type="ECO:0000256" key="1">
    <source>
        <dbReference type="ARBA" id="ARBA00005417"/>
    </source>
</evidence>
<dbReference type="PANTHER" id="PTHR42734">
    <property type="entry name" value="METAL TRANSPORT SYSTEM ATP-BINDING PROTEIN TM_0124-RELATED"/>
    <property type="match status" value="1"/>
</dbReference>
<dbReference type="PROSITE" id="PS50893">
    <property type="entry name" value="ABC_TRANSPORTER_2"/>
    <property type="match status" value="1"/>
</dbReference>
<dbReference type="Pfam" id="PF00005">
    <property type="entry name" value="ABC_tran"/>
    <property type="match status" value="1"/>
</dbReference>
<comment type="caution">
    <text evidence="6">The sequence shown here is derived from an EMBL/GenBank/DDBJ whole genome shotgun (WGS) entry which is preliminary data.</text>
</comment>
<dbReference type="CDD" id="cd03235">
    <property type="entry name" value="ABC_Metallic_Cations"/>
    <property type="match status" value="1"/>
</dbReference>
<dbReference type="InterPro" id="IPR003439">
    <property type="entry name" value="ABC_transporter-like_ATP-bd"/>
</dbReference>
<keyword evidence="2" id="KW-0813">Transport</keyword>
<keyword evidence="7" id="KW-1185">Reference proteome</keyword>
<feature type="domain" description="ABC transporter" evidence="5">
    <location>
        <begin position="33"/>
        <end position="263"/>
    </location>
</feature>
<accession>A0A5R8KG31</accession>
<dbReference type="PROSITE" id="PS00211">
    <property type="entry name" value="ABC_TRANSPORTER_1"/>
    <property type="match status" value="1"/>
</dbReference>
<dbReference type="Gene3D" id="3.40.50.300">
    <property type="entry name" value="P-loop containing nucleotide triphosphate hydrolases"/>
    <property type="match status" value="1"/>
</dbReference>
<dbReference type="AlphaFoldDB" id="A0A5R8KG31"/>
<dbReference type="FunFam" id="3.40.50.300:FF:000134">
    <property type="entry name" value="Iron-enterobactin ABC transporter ATP-binding protein"/>
    <property type="match status" value="1"/>
</dbReference>
<evidence type="ECO:0000313" key="6">
    <source>
        <dbReference type="EMBL" id="TLD71264.1"/>
    </source>
</evidence>
<comment type="similarity">
    <text evidence="1">Belongs to the ABC transporter superfamily.</text>
</comment>
<dbReference type="GO" id="GO:0016887">
    <property type="term" value="F:ATP hydrolysis activity"/>
    <property type="evidence" value="ECO:0007669"/>
    <property type="project" value="InterPro"/>
</dbReference>
<dbReference type="GO" id="GO:0005524">
    <property type="term" value="F:ATP binding"/>
    <property type="evidence" value="ECO:0007669"/>
    <property type="project" value="UniProtKB-KW"/>
</dbReference>
<dbReference type="PANTHER" id="PTHR42734:SF5">
    <property type="entry name" value="IRON TRANSPORT SYSTEM ATP-BINDING PROTEIN HI_0361-RELATED"/>
    <property type="match status" value="1"/>
</dbReference>
<organism evidence="6 7">
    <name type="scientific">Phragmitibacter flavus</name>
    <dbReference type="NCBI Taxonomy" id="2576071"/>
    <lineage>
        <taxon>Bacteria</taxon>
        <taxon>Pseudomonadati</taxon>
        <taxon>Verrucomicrobiota</taxon>
        <taxon>Verrucomicrobiia</taxon>
        <taxon>Verrucomicrobiales</taxon>
        <taxon>Verrucomicrobiaceae</taxon>
        <taxon>Phragmitibacter</taxon>
    </lineage>
</organism>
<dbReference type="SUPFAM" id="SSF52540">
    <property type="entry name" value="P-loop containing nucleoside triphosphate hydrolases"/>
    <property type="match status" value="1"/>
</dbReference>
<dbReference type="InterPro" id="IPR003593">
    <property type="entry name" value="AAA+_ATPase"/>
</dbReference>
<gene>
    <name evidence="6" type="ORF">FEM03_06935</name>
</gene>
<keyword evidence="3" id="KW-0547">Nucleotide-binding</keyword>
<keyword evidence="4 6" id="KW-0067">ATP-binding</keyword>
<dbReference type="InterPro" id="IPR017871">
    <property type="entry name" value="ABC_transporter-like_CS"/>
</dbReference>
<protein>
    <submittedName>
        <fullName evidence="6">Metal ABC transporter ATP-binding protein</fullName>
    </submittedName>
</protein>
<sequence>MTKISQPQPQPHVHADGHVCWGHSTHSHAHHQLQVQNLSVNYREIRALENISFSTECSRSLALIGPNGAGKSTLLKALAGLLPTAKGRINWRGKPLTRSSHELAYLPQRGDIDWNFPITVRGLVEMGRYPNLGWWKKYSKHDVEIVERALASMNLLDLQERQISALSGGQQQRAFIARALAQEAHVLLLDEPFTGLDKPAQETLTQLFRELTSEGRLLIASHHDLQTVPAIFDEVLLLKRHQITFGPTKEVFTPENIEASYQF</sequence>
<dbReference type="SMART" id="SM00382">
    <property type="entry name" value="AAA"/>
    <property type="match status" value="1"/>
</dbReference>
<dbReference type="InterPro" id="IPR027417">
    <property type="entry name" value="P-loop_NTPase"/>
</dbReference>
<evidence type="ECO:0000256" key="2">
    <source>
        <dbReference type="ARBA" id="ARBA00022448"/>
    </source>
</evidence>
<evidence type="ECO:0000256" key="3">
    <source>
        <dbReference type="ARBA" id="ARBA00022741"/>
    </source>
</evidence>
<dbReference type="InterPro" id="IPR050153">
    <property type="entry name" value="Metal_Ion_Import_ABC"/>
</dbReference>
<dbReference type="OrthoDB" id="9806726at2"/>
<dbReference type="Proteomes" id="UP000306196">
    <property type="component" value="Unassembled WGS sequence"/>
</dbReference>
<name>A0A5R8KG31_9BACT</name>
<evidence type="ECO:0000259" key="5">
    <source>
        <dbReference type="PROSITE" id="PS50893"/>
    </source>
</evidence>